<gene>
    <name evidence="2" type="ORF">B296_00044662</name>
</gene>
<comment type="caution">
    <text evidence="2">The sequence shown here is derived from an EMBL/GenBank/DDBJ whole genome shotgun (WGS) entry which is preliminary data.</text>
</comment>
<dbReference type="AlphaFoldDB" id="A0A426Y8Z1"/>
<feature type="region of interest" description="Disordered" evidence="1">
    <location>
        <begin position="86"/>
        <end position="112"/>
    </location>
</feature>
<evidence type="ECO:0000256" key="1">
    <source>
        <dbReference type="SAM" id="MobiDB-lite"/>
    </source>
</evidence>
<reference evidence="2 3" key="1">
    <citation type="journal article" date="2014" name="Agronomy (Basel)">
        <title>A Draft Genome Sequence for Ensete ventricosum, the Drought-Tolerant Tree Against Hunger.</title>
        <authorList>
            <person name="Harrison J."/>
            <person name="Moore K.A."/>
            <person name="Paszkiewicz K."/>
            <person name="Jones T."/>
            <person name="Grant M."/>
            <person name="Ambacheew D."/>
            <person name="Muzemil S."/>
            <person name="Studholme D.J."/>
        </authorList>
    </citation>
    <scope>NUCLEOTIDE SEQUENCE [LARGE SCALE GENOMIC DNA]</scope>
</reference>
<sequence>MHSVYRPVLLNYYNIIKNKWVTSPRSLSQRRDDSRLRTARVATSHGQRVGEDGGQITGMRTARYRAVPSKIGRRRSIEREIDCRRSIEEEKGGKKRKRKKKKRGIKNTSPVRCPRSLAAADRFFSRVRRRSVSPREETDRGNVAPLFFF</sequence>
<name>A0A426Y8Z1_ENSVE</name>
<protein>
    <submittedName>
        <fullName evidence="2">Uncharacterized protein</fullName>
    </submittedName>
</protein>
<dbReference type="EMBL" id="AMZH03014108">
    <property type="protein sequence ID" value="RRT48199.1"/>
    <property type="molecule type" value="Genomic_DNA"/>
</dbReference>
<evidence type="ECO:0000313" key="2">
    <source>
        <dbReference type="EMBL" id="RRT48199.1"/>
    </source>
</evidence>
<evidence type="ECO:0000313" key="3">
    <source>
        <dbReference type="Proteomes" id="UP000287651"/>
    </source>
</evidence>
<dbReference type="Proteomes" id="UP000287651">
    <property type="component" value="Unassembled WGS sequence"/>
</dbReference>
<feature type="compositionally biased region" description="Basic residues" evidence="1">
    <location>
        <begin position="93"/>
        <end position="105"/>
    </location>
</feature>
<proteinExistence type="predicted"/>
<accession>A0A426Y8Z1</accession>
<organism evidence="2 3">
    <name type="scientific">Ensete ventricosum</name>
    <name type="common">Abyssinian banana</name>
    <name type="synonym">Musa ensete</name>
    <dbReference type="NCBI Taxonomy" id="4639"/>
    <lineage>
        <taxon>Eukaryota</taxon>
        <taxon>Viridiplantae</taxon>
        <taxon>Streptophyta</taxon>
        <taxon>Embryophyta</taxon>
        <taxon>Tracheophyta</taxon>
        <taxon>Spermatophyta</taxon>
        <taxon>Magnoliopsida</taxon>
        <taxon>Liliopsida</taxon>
        <taxon>Zingiberales</taxon>
        <taxon>Musaceae</taxon>
        <taxon>Ensete</taxon>
    </lineage>
</organism>